<dbReference type="SMART" id="SM00382">
    <property type="entry name" value="AAA"/>
    <property type="match status" value="1"/>
</dbReference>
<dbReference type="PROSITE" id="PS50893">
    <property type="entry name" value="ABC_TRANSPORTER_2"/>
    <property type="match status" value="1"/>
</dbReference>
<name>A0A7X6RQV1_9ACTN</name>
<proteinExistence type="predicted"/>
<dbReference type="SUPFAM" id="SSF52540">
    <property type="entry name" value="P-loop containing nucleoside triphosphate hydrolases"/>
    <property type="match status" value="1"/>
</dbReference>
<keyword evidence="2 4" id="KW-0067">ATP-binding</keyword>
<dbReference type="PANTHER" id="PTHR43038:SF7">
    <property type="entry name" value="ABC TRANSPORT SYSTEM ATP-BINDING PROTEIN"/>
    <property type="match status" value="1"/>
</dbReference>
<protein>
    <submittedName>
        <fullName evidence="4">ABC transporter ATP-binding protein</fullName>
    </submittedName>
</protein>
<dbReference type="Gene3D" id="3.40.50.300">
    <property type="entry name" value="P-loop containing nucleotide triphosphate hydrolases"/>
    <property type="match status" value="1"/>
</dbReference>
<keyword evidence="1" id="KW-0547">Nucleotide-binding</keyword>
<dbReference type="Pfam" id="PF00005">
    <property type="entry name" value="ABC_tran"/>
    <property type="match status" value="1"/>
</dbReference>
<keyword evidence="5" id="KW-1185">Reference proteome</keyword>
<comment type="caution">
    <text evidence="4">The sequence shown here is derived from an EMBL/GenBank/DDBJ whole genome shotgun (WGS) entry which is preliminary data.</text>
</comment>
<evidence type="ECO:0000256" key="1">
    <source>
        <dbReference type="ARBA" id="ARBA00022741"/>
    </source>
</evidence>
<dbReference type="Proteomes" id="UP000553209">
    <property type="component" value="Unassembled WGS sequence"/>
</dbReference>
<dbReference type="PANTHER" id="PTHR43038">
    <property type="entry name" value="ATP-BINDING CASSETTE, SUB-FAMILY H, MEMBER 1"/>
    <property type="match status" value="1"/>
</dbReference>
<dbReference type="InterPro" id="IPR003439">
    <property type="entry name" value="ABC_transporter-like_ATP-bd"/>
</dbReference>
<gene>
    <name evidence="4" type="ORF">HGB44_15415</name>
</gene>
<evidence type="ECO:0000313" key="5">
    <source>
        <dbReference type="Proteomes" id="UP000553209"/>
    </source>
</evidence>
<dbReference type="RefSeq" id="WP_061079352.1">
    <property type="nucleotide sequence ID" value="NZ_JAAXPG010000013.1"/>
</dbReference>
<feature type="domain" description="ABC transporter" evidence="3">
    <location>
        <begin position="11"/>
        <end position="221"/>
    </location>
</feature>
<evidence type="ECO:0000256" key="2">
    <source>
        <dbReference type="ARBA" id="ARBA00022840"/>
    </source>
</evidence>
<dbReference type="InterPro" id="IPR027417">
    <property type="entry name" value="P-loop_NTPase"/>
</dbReference>
<evidence type="ECO:0000313" key="4">
    <source>
        <dbReference type="EMBL" id="NKY99038.1"/>
    </source>
</evidence>
<dbReference type="CDD" id="cd03230">
    <property type="entry name" value="ABC_DR_subfamily_A"/>
    <property type="match status" value="1"/>
</dbReference>
<dbReference type="EMBL" id="JAAXPG010000013">
    <property type="protein sequence ID" value="NKY99038.1"/>
    <property type="molecule type" value="Genomic_DNA"/>
</dbReference>
<reference evidence="4 5" key="1">
    <citation type="submission" date="2020-04" db="EMBL/GenBank/DDBJ databases">
        <title>MicrobeNet Type strains.</title>
        <authorList>
            <person name="Nicholson A.C."/>
        </authorList>
    </citation>
    <scope>NUCLEOTIDE SEQUENCE [LARGE SCALE GENOMIC DNA]</scope>
    <source>
        <strain evidence="4 5">ATCC 23612</strain>
    </source>
</reference>
<dbReference type="AlphaFoldDB" id="A0A7X6RQV1"/>
<organism evidence="4 5">
    <name type="scientific">Nocardiopsis alborubida</name>
    <dbReference type="NCBI Taxonomy" id="146802"/>
    <lineage>
        <taxon>Bacteria</taxon>
        <taxon>Bacillati</taxon>
        <taxon>Actinomycetota</taxon>
        <taxon>Actinomycetes</taxon>
        <taxon>Streptosporangiales</taxon>
        <taxon>Nocardiopsidaceae</taxon>
        <taxon>Nocardiopsis</taxon>
    </lineage>
</organism>
<dbReference type="GO" id="GO:0005524">
    <property type="term" value="F:ATP binding"/>
    <property type="evidence" value="ECO:0007669"/>
    <property type="project" value="UniProtKB-KW"/>
</dbReference>
<accession>A0A7X6RQV1</accession>
<dbReference type="GO" id="GO:0016887">
    <property type="term" value="F:ATP hydrolysis activity"/>
    <property type="evidence" value="ECO:0007669"/>
    <property type="project" value="InterPro"/>
</dbReference>
<evidence type="ECO:0000259" key="3">
    <source>
        <dbReference type="PROSITE" id="PS50893"/>
    </source>
</evidence>
<sequence>MSHASTPTPALRVRGVHKSYGRHHVLRGAELELPGACLAGLVGENGSGKSTLLRILSGVLAPDHGTVDHSGSLGYCPQHTVLNPAFTVAQHLRLFQVAHDLPDLSRARELLDVLGFAEYLHHRVSTLSGGTRQKLNLTLALMHDPHLLLLDEPYQGFDWDTYERFWRLAADLRDRGRSVLVVSHIAFDTVRFDRLWRLEGGLLVEGASSSAPSAPATAAEGR</sequence>
<dbReference type="InterPro" id="IPR003593">
    <property type="entry name" value="AAA+_ATPase"/>
</dbReference>